<comment type="caution">
    <text evidence="1">The sequence shown here is derived from an EMBL/GenBank/DDBJ whole genome shotgun (WGS) entry which is preliminary data.</text>
</comment>
<gene>
    <name evidence="1" type="ORF">COW86_04815</name>
</gene>
<evidence type="ECO:0000313" key="1">
    <source>
        <dbReference type="EMBL" id="PIP75253.1"/>
    </source>
</evidence>
<dbReference type="AlphaFoldDB" id="A0A2H0CZC6"/>
<accession>A0A2H0CZC6</accession>
<dbReference type="Proteomes" id="UP000230159">
    <property type="component" value="Unassembled WGS sequence"/>
</dbReference>
<name>A0A2H0CZC6_9BACT</name>
<reference evidence="1 2" key="1">
    <citation type="submission" date="2017-09" db="EMBL/GenBank/DDBJ databases">
        <title>Depth-based differentiation of microbial function through sediment-hosted aquifers and enrichment of novel symbionts in the deep terrestrial subsurface.</title>
        <authorList>
            <person name="Probst A.J."/>
            <person name="Ladd B."/>
            <person name="Jarett J.K."/>
            <person name="Geller-Mcgrath D.E."/>
            <person name="Sieber C.M."/>
            <person name="Emerson J.B."/>
            <person name="Anantharaman K."/>
            <person name="Thomas B.C."/>
            <person name="Malmstrom R."/>
            <person name="Stieglmeier M."/>
            <person name="Klingl A."/>
            <person name="Woyke T."/>
            <person name="Ryan C.M."/>
            <person name="Banfield J.F."/>
        </authorList>
    </citation>
    <scope>NUCLEOTIDE SEQUENCE [LARGE SCALE GENOMIC DNA]</scope>
    <source>
        <strain evidence="1">CG22_combo_CG10-13_8_21_14_all_39_9</strain>
    </source>
</reference>
<protein>
    <submittedName>
        <fullName evidence="1">Uncharacterized protein</fullName>
    </submittedName>
</protein>
<evidence type="ECO:0000313" key="2">
    <source>
        <dbReference type="Proteomes" id="UP000230159"/>
    </source>
</evidence>
<sequence>MRILKEDIIVIKSGIPYLKRIKKDGVSTEYKLVRAYLPSEVRRGEHMENDHLFSDDHQLITTQLASQPFPRGGLQIWKKV</sequence>
<proteinExistence type="predicted"/>
<dbReference type="EMBL" id="PCTN01000208">
    <property type="protein sequence ID" value="PIP75253.1"/>
    <property type="molecule type" value="Genomic_DNA"/>
</dbReference>
<organism evidence="1 2">
    <name type="scientific">Candidatus Kuenenbacteria bacterium CG22_combo_CG10-13_8_21_14_all_39_9</name>
    <dbReference type="NCBI Taxonomy" id="1974621"/>
    <lineage>
        <taxon>Bacteria</taxon>
        <taxon>Candidatus Kueneniibacteriota</taxon>
    </lineage>
</organism>